<reference evidence="1 2" key="1">
    <citation type="submission" date="2014-04" db="EMBL/GenBank/DDBJ databases">
        <title>Draft genome sequence of Pantoea beijingensis strain LMG 27579, an emerging pathogen to Pleurotus eryngii with potential industrial application.</title>
        <authorList>
            <person name="Xu F."/>
            <person name="Liu Y."/>
            <person name="Wang S."/>
            <person name="Yin Y."/>
            <person name="Ma Y."/>
            <person name="Zhao S."/>
            <person name="Rong C."/>
        </authorList>
    </citation>
    <scope>NUCLEOTIDE SEQUENCE [LARGE SCALE GENOMIC DNA]</scope>
    <source>
        <strain evidence="1 2">LMG 27579</strain>
    </source>
</reference>
<dbReference type="Pfam" id="PF09584">
    <property type="entry name" value="Phageshock_PspD"/>
    <property type="match status" value="1"/>
</dbReference>
<keyword evidence="2" id="KW-1185">Reference proteome</keyword>
<sequence>MRQWQQRFRQHAAPALKSVGKFMLINAISYGPAGITGWAVKSVARRPLKIALAVVLEPLLKRATAKIVRAVARRAGGAA</sequence>
<evidence type="ECO:0000313" key="1">
    <source>
        <dbReference type="EMBL" id="RWR03690.1"/>
    </source>
</evidence>
<dbReference type="NCBIfam" id="TIGR02979">
    <property type="entry name" value="phageshock_pspD"/>
    <property type="match status" value="1"/>
</dbReference>
<evidence type="ECO:0008006" key="3">
    <source>
        <dbReference type="Google" id="ProtNLM"/>
    </source>
</evidence>
<comment type="caution">
    <text evidence="1">The sequence shown here is derived from an EMBL/GenBank/DDBJ whole genome shotgun (WGS) entry which is preliminary data.</text>
</comment>
<name>A0A443II53_9GAMM</name>
<dbReference type="InterPro" id="IPR014321">
    <property type="entry name" value="Phageshock_PspD"/>
</dbReference>
<dbReference type="EMBL" id="JMEE01000001">
    <property type="protein sequence ID" value="RWR03690.1"/>
    <property type="molecule type" value="Genomic_DNA"/>
</dbReference>
<dbReference type="AlphaFoldDB" id="A0A443II53"/>
<dbReference type="RefSeq" id="WP_128174579.1">
    <property type="nucleotide sequence ID" value="NZ_CP071409.1"/>
</dbReference>
<accession>A0A443II53</accession>
<protein>
    <recommendedName>
        <fullName evidence="3">Phage shock protein D</fullName>
    </recommendedName>
</protein>
<gene>
    <name evidence="1" type="ORF">ED28_01500</name>
</gene>
<evidence type="ECO:0000313" key="2">
    <source>
        <dbReference type="Proteomes" id="UP000288794"/>
    </source>
</evidence>
<dbReference type="Proteomes" id="UP000288794">
    <property type="component" value="Unassembled WGS sequence"/>
</dbReference>
<dbReference type="NCBIfam" id="NF007795">
    <property type="entry name" value="PRK10497.1"/>
    <property type="match status" value="1"/>
</dbReference>
<organism evidence="1 2">
    <name type="scientific">[Pantoea] beijingensis</name>
    <dbReference type="NCBI Taxonomy" id="1324864"/>
    <lineage>
        <taxon>Bacteria</taxon>
        <taxon>Pseudomonadati</taxon>
        <taxon>Pseudomonadota</taxon>
        <taxon>Gammaproteobacteria</taxon>
        <taxon>Enterobacterales</taxon>
        <taxon>Erwiniaceae</taxon>
        <taxon>Erwinia</taxon>
    </lineage>
</organism>
<proteinExistence type="predicted"/>